<evidence type="ECO:0000256" key="5">
    <source>
        <dbReference type="ARBA" id="ARBA00022989"/>
    </source>
</evidence>
<feature type="transmembrane region" description="Helical" evidence="7">
    <location>
        <begin position="183"/>
        <end position="207"/>
    </location>
</feature>
<proteinExistence type="inferred from homology"/>
<gene>
    <name evidence="9" type="ORF">ACFQE1_05475</name>
</gene>
<comment type="caution">
    <text evidence="9">The sequence shown here is derived from an EMBL/GenBank/DDBJ whole genome shotgun (WGS) entry which is preliminary data.</text>
</comment>
<dbReference type="PANTHER" id="PTHR43163">
    <property type="entry name" value="DIPEPTIDE TRANSPORT SYSTEM PERMEASE PROTEIN DPPB-RELATED"/>
    <property type="match status" value="1"/>
</dbReference>
<comment type="similarity">
    <text evidence="7">Belongs to the binding-protein-dependent transport system permease family.</text>
</comment>
<reference evidence="9 10" key="1">
    <citation type="journal article" date="2019" name="Int. J. Syst. Evol. Microbiol.">
        <title>The Global Catalogue of Microorganisms (GCM) 10K type strain sequencing project: providing services to taxonomists for standard genome sequencing and annotation.</title>
        <authorList>
            <consortium name="The Broad Institute Genomics Platform"/>
            <consortium name="The Broad Institute Genome Sequencing Center for Infectious Disease"/>
            <person name="Wu L."/>
            <person name="Ma J."/>
        </authorList>
    </citation>
    <scope>NUCLEOTIDE SEQUENCE [LARGE SCALE GENOMIC DNA]</scope>
    <source>
        <strain evidence="9 10">NBRC 111368</strain>
    </source>
</reference>
<dbReference type="InterPro" id="IPR000515">
    <property type="entry name" value="MetI-like"/>
</dbReference>
<evidence type="ECO:0000256" key="3">
    <source>
        <dbReference type="ARBA" id="ARBA00022475"/>
    </source>
</evidence>
<dbReference type="Pfam" id="PF19300">
    <property type="entry name" value="BPD_transp_1_N"/>
    <property type="match status" value="1"/>
</dbReference>
<dbReference type="SUPFAM" id="SSF161098">
    <property type="entry name" value="MetI-like"/>
    <property type="match status" value="1"/>
</dbReference>
<dbReference type="EMBL" id="JBHSWU010000055">
    <property type="protein sequence ID" value="MFC6723834.1"/>
    <property type="molecule type" value="Genomic_DNA"/>
</dbReference>
<name>A0ABD5RWK0_9EURY</name>
<dbReference type="AlphaFoldDB" id="A0ABD5RWK0"/>
<feature type="transmembrane region" description="Helical" evidence="7">
    <location>
        <begin position="101"/>
        <end position="119"/>
    </location>
</feature>
<evidence type="ECO:0000313" key="9">
    <source>
        <dbReference type="EMBL" id="MFC6723834.1"/>
    </source>
</evidence>
<feature type="transmembrane region" description="Helical" evidence="7">
    <location>
        <begin position="12"/>
        <end position="32"/>
    </location>
</feature>
<evidence type="ECO:0000256" key="6">
    <source>
        <dbReference type="ARBA" id="ARBA00023136"/>
    </source>
</evidence>
<keyword evidence="4 7" id="KW-0812">Transmembrane</keyword>
<feature type="transmembrane region" description="Helical" evidence="7">
    <location>
        <begin position="140"/>
        <end position="163"/>
    </location>
</feature>
<keyword evidence="5 7" id="KW-1133">Transmembrane helix</keyword>
<evidence type="ECO:0000256" key="2">
    <source>
        <dbReference type="ARBA" id="ARBA00022448"/>
    </source>
</evidence>
<evidence type="ECO:0000259" key="8">
    <source>
        <dbReference type="PROSITE" id="PS50928"/>
    </source>
</evidence>
<protein>
    <submittedName>
        <fullName evidence="9">ABC transporter permease</fullName>
    </submittedName>
</protein>
<keyword evidence="6 7" id="KW-0472">Membrane</keyword>
<keyword evidence="10" id="KW-1185">Reference proteome</keyword>
<dbReference type="CDD" id="cd06261">
    <property type="entry name" value="TM_PBP2"/>
    <property type="match status" value="1"/>
</dbReference>
<accession>A0ABD5RWK0</accession>
<keyword evidence="2 7" id="KW-0813">Transport</keyword>
<sequence>MSRVEYYARRTIHTVVLIFAVSIGLFTLFKMMPGSYLTTMTGPATSPEQLEELRAMWGLDEPLYVQYFSWVSNLVTGNAGKSLAYGQPVVTLVGDAIRNSFVLALPGVLGAFAVGSLYGTLMGLKQESWIDRYGPIPPTLVGVTPDFFMGIVLLTIFTGWFNLLPAGGMASLDIMTNMSGWEIYTTGSFWLHYVLPFLTIVLGYLYYPALIMRGSIIEVKDQEFTQYQYAVGLGKWERIRNIMKHASLPVITTLPSSTSRAISGLVLIELIFNWPGVGTLLFESVLARDTPVIQFMFLLIAVWIIFGNFAVDIFYTVVDPRITLGDG</sequence>
<dbReference type="GO" id="GO:0005886">
    <property type="term" value="C:plasma membrane"/>
    <property type="evidence" value="ECO:0007669"/>
    <property type="project" value="UniProtKB-SubCell"/>
</dbReference>
<evidence type="ECO:0000313" key="10">
    <source>
        <dbReference type="Proteomes" id="UP001596328"/>
    </source>
</evidence>
<dbReference type="PROSITE" id="PS50928">
    <property type="entry name" value="ABC_TM1"/>
    <property type="match status" value="1"/>
</dbReference>
<keyword evidence="3" id="KW-1003">Cell membrane</keyword>
<evidence type="ECO:0000256" key="1">
    <source>
        <dbReference type="ARBA" id="ARBA00004651"/>
    </source>
</evidence>
<organism evidence="9 10">
    <name type="scientific">Halobium palmae</name>
    <dbReference type="NCBI Taxonomy" id="1776492"/>
    <lineage>
        <taxon>Archaea</taxon>
        <taxon>Methanobacteriati</taxon>
        <taxon>Methanobacteriota</taxon>
        <taxon>Stenosarchaea group</taxon>
        <taxon>Halobacteria</taxon>
        <taxon>Halobacteriales</taxon>
        <taxon>Haloferacaceae</taxon>
        <taxon>Halobium</taxon>
    </lineage>
</organism>
<dbReference type="PANTHER" id="PTHR43163:SF3">
    <property type="entry name" value="PEPTIDE ABC TRANSPORTER PERMEASE PROTEIN"/>
    <property type="match status" value="1"/>
</dbReference>
<dbReference type="Proteomes" id="UP001596328">
    <property type="component" value="Unassembled WGS sequence"/>
</dbReference>
<dbReference type="Pfam" id="PF00528">
    <property type="entry name" value="BPD_transp_1"/>
    <property type="match status" value="1"/>
</dbReference>
<comment type="subcellular location">
    <subcellularLocation>
        <location evidence="1 7">Cell membrane</location>
        <topology evidence="1 7">Multi-pass membrane protein</topology>
    </subcellularLocation>
</comment>
<evidence type="ECO:0000256" key="7">
    <source>
        <dbReference type="RuleBase" id="RU363032"/>
    </source>
</evidence>
<evidence type="ECO:0000256" key="4">
    <source>
        <dbReference type="ARBA" id="ARBA00022692"/>
    </source>
</evidence>
<dbReference type="InterPro" id="IPR045621">
    <property type="entry name" value="BPD_transp_1_N"/>
</dbReference>
<dbReference type="InterPro" id="IPR035906">
    <property type="entry name" value="MetI-like_sf"/>
</dbReference>
<feature type="domain" description="ABC transmembrane type-1" evidence="8">
    <location>
        <begin position="97"/>
        <end position="315"/>
    </location>
</feature>
<dbReference type="Gene3D" id="1.10.3720.10">
    <property type="entry name" value="MetI-like"/>
    <property type="match status" value="1"/>
</dbReference>
<feature type="transmembrane region" description="Helical" evidence="7">
    <location>
        <begin position="292"/>
        <end position="315"/>
    </location>
</feature>